<accession>A0ACB5SHD3</accession>
<organism evidence="1 2">
    <name type="scientific">Neofusicoccum parvum</name>
    <dbReference type="NCBI Taxonomy" id="310453"/>
    <lineage>
        <taxon>Eukaryota</taxon>
        <taxon>Fungi</taxon>
        <taxon>Dikarya</taxon>
        <taxon>Ascomycota</taxon>
        <taxon>Pezizomycotina</taxon>
        <taxon>Dothideomycetes</taxon>
        <taxon>Dothideomycetes incertae sedis</taxon>
        <taxon>Botryosphaeriales</taxon>
        <taxon>Botryosphaeriaceae</taxon>
        <taxon>Neofusicoccum</taxon>
    </lineage>
</organism>
<dbReference type="EMBL" id="BSXG01000096">
    <property type="protein sequence ID" value="GME41197.1"/>
    <property type="molecule type" value="Genomic_DNA"/>
</dbReference>
<sequence>MPFFPLSKSIKAFILGFITTALLFTAYLLSAKPLSYEPSTIFSGAISSSYAATIADKAWWTSEVRKPRFAYVQYVTEFDYLCNSLINAARLLRFEVDADIVILIPLGWSKKKKSSSEGRLIAYARAKYPTVIFTEVKLMSTGKGDKTWMDSLTKFRAFEQTEYTRVLAFDSDVLVMNNMDHLFLAPKVALAVPRAYWLNKDAQNLGSQVLASHIMLLEPSERMFQLLLDTAEATGDFDMEVVNSVFNSSAMILPHRGLAMLTGEFRAQDHSAYLVSGTGLAEEWNGYAELSRAFIVHFSDWPLPKPWRPRTKQQWDAALPPCEAGDVERDDRPACADRVAWESVYEEYSSEKKAVCEVM</sequence>
<evidence type="ECO:0000313" key="1">
    <source>
        <dbReference type="EMBL" id="GME41197.1"/>
    </source>
</evidence>
<dbReference type="Proteomes" id="UP001165186">
    <property type="component" value="Unassembled WGS sequence"/>
</dbReference>
<reference evidence="1" key="1">
    <citation type="submission" date="2024-09" db="EMBL/GenBank/DDBJ databases">
        <title>Draft Genome Sequences of Neofusicoccum parvum.</title>
        <authorList>
            <person name="Ashida A."/>
            <person name="Camagna M."/>
            <person name="Tanaka A."/>
            <person name="Takemoto D."/>
        </authorList>
    </citation>
    <scope>NUCLEOTIDE SEQUENCE</scope>
    <source>
        <strain evidence="1">PPO83</strain>
    </source>
</reference>
<proteinExistence type="predicted"/>
<protein>
    <submittedName>
        <fullName evidence="1">Uncharacterized protein</fullName>
    </submittedName>
</protein>
<keyword evidence="2" id="KW-1185">Reference proteome</keyword>
<gene>
    <name evidence="1" type="primary">g11701</name>
    <name evidence="1" type="ORF">NpPPO83_00011701</name>
</gene>
<comment type="caution">
    <text evidence="1">The sequence shown here is derived from an EMBL/GenBank/DDBJ whole genome shotgun (WGS) entry which is preliminary data.</text>
</comment>
<name>A0ACB5SHD3_9PEZI</name>
<evidence type="ECO:0000313" key="2">
    <source>
        <dbReference type="Proteomes" id="UP001165186"/>
    </source>
</evidence>